<evidence type="ECO:0000256" key="5">
    <source>
        <dbReference type="ARBA" id="ARBA00022989"/>
    </source>
</evidence>
<dbReference type="AlphaFoldDB" id="A0A512N4V3"/>
<name>A0A512N4V3_9HYPH</name>
<dbReference type="GO" id="GO:0005886">
    <property type="term" value="C:plasma membrane"/>
    <property type="evidence" value="ECO:0007669"/>
    <property type="project" value="UniProtKB-SubCell"/>
</dbReference>
<comment type="subcellular location">
    <subcellularLocation>
        <location evidence="1 7">Cell membrane</location>
        <topology evidence="1 7">Multi-pass membrane protein</topology>
    </subcellularLocation>
</comment>
<dbReference type="OrthoDB" id="9792509at2"/>
<evidence type="ECO:0000256" key="1">
    <source>
        <dbReference type="ARBA" id="ARBA00004651"/>
    </source>
</evidence>
<keyword evidence="3" id="KW-1003">Cell membrane</keyword>
<evidence type="ECO:0000256" key="6">
    <source>
        <dbReference type="ARBA" id="ARBA00023136"/>
    </source>
</evidence>
<keyword evidence="10" id="KW-1185">Reference proteome</keyword>
<feature type="transmembrane region" description="Helical" evidence="7">
    <location>
        <begin position="236"/>
        <end position="259"/>
    </location>
</feature>
<dbReference type="InterPro" id="IPR035906">
    <property type="entry name" value="MetI-like_sf"/>
</dbReference>
<feature type="domain" description="ABC transmembrane type-1" evidence="8">
    <location>
        <begin position="76"/>
        <end position="263"/>
    </location>
</feature>
<feature type="transmembrane region" description="Helical" evidence="7">
    <location>
        <begin position="182"/>
        <end position="199"/>
    </location>
</feature>
<dbReference type="PANTHER" id="PTHR30151:SF20">
    <property type="entry name" value="ABC TRANSPORTER PERMEASE PROTEIN HI_0355-RELATED"/>
    <property type="match status" value="1"/>
</dbReference>
<feature type="transmembrane region" description="Helical" evidence="7">
    <location>
        <begin position="115"/>
        <end position="136"/>
    </location>
</feature>
<comment type="caution">
    <text evidence="9">The sequence shown here is derived from an EMBL/GenBank/DDBJ whole genome shotgun (WGS) entry which is preliminary data.</text>
</comment>
<reference evidence="9 10" key="1">
    <citation type="submission" date="2019-07" db="EMBL/GenBank/DDBJ databases">
        <title>Whole genome shotgun sequence of Reyranella soli NBRC 108950.</title>
        <authorList>
            <person name="Hosoyama A."/>
            <person name="Uohara A."/>
            <person name="Ohji S."/>
            <person name="Ichikawa N."/>
        </authorList>
    </citation>
    <scope>NUCLEOTIDE SEQUENCE [LARGE SCALE GENOMIC DNA]</scope>
    <source>
        <strain evidence="9 10">NBRC 108950</strain>
    </source>
</reference>
<gene>
    <name evidence="9" type="ORF">RSO01_08270</name>
</gene>
<evidence type="ECO:0000256" key="4">
    <source>
        <dbReference type="ARBA" id="ARBA00022692"/>
    </source>
</evidence>
<sequence length="270" mass="28851">MTDIGLPLVRPASWDLAGLGRHALRVVAPPAVAAGLLFAAWEVATRSGLVTPRLLPAPGKVWDTLVRSLGVLLEQAQPTFWGAVAGILLAAALGILLGAAVSYSRTLMQTVYPTIVFFQLIPKVALAPVFLLWFGTGFAANVIFSVFIAFFPVVVATIAGLQAAPPGYERLCRSLMMPRWRMFLTVKLPFALPHIFAGLRIGVTFAVIGVVLGEFITAQTGLGYIILFSANNFETALLLAAILLLCGVGIVLFAFSLALEAIVTRLYDSR</sequence>
<evidence type="ECO:0000256" key="7">
    <source>
        <dbReference type="RuleBase" id="RU363032"/>
    </source>
</evidence>
<proteinExistence type="inferred from homology"/>
<evidence type="ECO:0000313" key="9">
    <source>
        <dbReference type="EMBL" id="GEP53661.1"/>
    </source>
</evidence>
<evidence type="ECO:0000256" key="3">
    <source>
        <dbReference type="ARBA" id="ARBA00022475"/>
    </source>
</evidence>
<keyword evidence="5 7" id="KW-1133">Transmembrane helix</keyword>
<accession>A0A512N4V3</accession>
<evidence type="ECO:0000313" key="10">
    <source>
        <dbReference type="Proteomes" id="UP000321058"/>
    </source>
</evidence>
<keyword evidence="2 7" id="KW-0813">Transport</keyword>
<dbReference type="Gene3D" id="1.10.3720.10">
    <property type="entry name" value="MetI-like"/>
    <property type="match status" value="1"/>
</dbReference>
<dbReference type="EMBL" id="BKAJ01000015">
    <property type="protein sequence ID" value="GEP53661.1"/>
    <property type="molecule type" value="Genomic_DNA"/>
</dbReference>
<evidence type="ECO:0000256" key="2">
    <source>
        <dbReference type="ARBA" id="ARBA00022448"/>
    </source>
</evidence>
<dbReference type="PANTHER" id="PTHR30151">
    <property type="entry name" value="ALKANE SULFONATE ABC TRANSPORTER-RELATED, MEMBRANE SUBUNIT"/>
    <property type="match status" value="1"/>
</dbReference>
<dbReference type="RefSeq" id="WP_147146524.1">
    <property type="nucleotide sequence ID" value="NZ_BKAJ01000015.1"/>
</dbReference>
<dbReference type="InterPro" id="IPR000515">
    <property type="entry name" value="MetI-like"/>
</dbReference>
<evidence type="ECO:0000259" key="8">
    <source>
        <dbReference type="PROSITE" id="PS50928"/>
    </source>
</evidence>
<organism evidence="9 10">
    <name type="scientific">Reyranella soli</name>
    <dbReference type="NCBI Taxonomy" id="1230389"/>
    <lineage>
        <taxon>Bacteria</taxon>
        <taxon>Pseudomonadati</taxon>
        <taxon>Pseudomonadota</taxon>
        <taxon>Alphaproteobacteria</taxon>
        <taxon>Hyphomicrobiales</taxon>
        <taxon>Reyranellaceae</taxon>
        <taxon>Reyranella</taxon>
    </lineage>
</organism>
<dbReference type="Proteomes" id="UP000321058">
    <property type="component" value="Unassembled WGS sequence"/>
</dbReference>
<feature type="transmembrane region" description="Helical" evidence="7">
    <location>
        <begin position="205"/>
        <end position="229"/>
    </location>
</feature>
<dbReference type="CDD" id="cd06261">
    <property type="entry name" value="TM_PBP2"/>
    <property type="match status" value="1"/>
</dbReference>
<dbReference type="SUPFAM" id="SSF161098">
    <property type="entry name" value="MetI-like"/>
    <property type="match status" value="1"/>
</dbReference>
<comment type="similarity">
    <text evidence="7">Belongs to the binding-protein-dependent transport system permease family.</text>
</comment>
<feature type="transmembrane region" description="Helical" evidence="7">
    <location>
        <begin position="142"/>
        <end position="161"/>
    </location>
</feature>
<dbReference type="Pfam" id="PF00528">
    <property type="entry name" value="BPD_transp_1"/>
    <property type="match status" value="1"/>
</dbReference>
<dbReference type="PROSITE" id="PS50928">
    <property type="entry name" value="ABC_TM1"/>
    <property type="match status" value="1"/>
</dbReference>
<keyword evidence="4 7" id="KW-0812">Transmembrane</keyword>
<keyword evidence="6 7" id="KW-0472">Membrane</keyword>
<dbReference type="GO" id="GO:0055085">
    <property type="term" value="P:transmembrane transport"/>
    <property type="evidence" value="ECO:0007669"/>
    <property type="project" value="InterPro"/>
</dbReference>
<protein>
    <submittedName>
        <fullName evidence="9">ABC transporter permease</fullName>
    </submittedName>
</protein>
<feature type="transmembrane region" description="Helical" evidence="7">
    <location>
        <begin position="80"/>
        <end position="103"/>
    </location>
</feature>